<feature type="transmembrane region" description="Helical" evidence="5">
    <location>
        <begin position="314"/>
        <end position="334"/>
    </location>
</feature>
<feature type="transmembrane region" description="Helical" evidence="5">
    <location>
        <begin position="267"/>
        <end position="293"/>
    </location>
</feature>
<comment type="subcellular location">
    <subcellularLocation>
        <location evidence="1">Membrane</location>
        <topology evidence="1">Multi-pass membrane protein</topology>
    </subcellularLocation>
</comment>
<dbReference type="InterPro" id="IPR017981">
    <property type="entry name" value="GPCR_2-like_7TM"/>
</dbReference>
<dbReference type="InterPro" id="IPR050332">
    <property type="entry name" value="GPCR_2"/>
</dbReference>
<feature type="transmembrane region" description="Helical" evidence="5">
    <location>
        <begin position="118"/>
        <end position="139"/>
    </location>
</feature>
<dbReference type="GO" id="GO:0005886">
    <property type="term" value="C:plasma membrane"/>
    <property type="evidence" value="ECO:0007669"/>
    <property type="project" value="TreeGrafter"/>
</dbReference>
<dbReference type="InterPro" id="IPR000832">
    <property type="entry name" value="GPCR_2_secretin-like"/>
</dbReference>
<feature type="transmembrane region" description="Helical" evidence="5">
    <location>
        <begin position="160"/>
        <end position="180"/>
    </location>
</feature>
<feature type="transmembrane region" description="Helical" evidence="5">
    <location>
        <begin position="340"/>
        <end position="365"/>
    </location>
</feature>
<dbReference type="PANTHER" id="PTHR45620">
    <property type="entry name" value="PDF RECEPTOR-LIKE PROTEIN-RELATED"/>
    <property type="match status" value="1"/>
</dbReference>
<feature type="transmembrane region" description="Helical" evidence="5">
    <location>
        <begin position="232"/>
        <end position="255"/>
    </location>
</feature>
<evidence type="ECO:0000313" key="8">
    <source>
        <dbReference type="Proteomes" id="UP001233172"/>
    </source>
</evidence>
<dbReference type="GO" id="GO:0007166">
    <property type="term" value="P:cell surface receptor signaling pathway"/>
    <property type="evidence" value="ECO:0007669"/>
    <property type="project" value="InterPro"/>
</dbReference>
<dbReference type="Gene3D" id="1.20.1070.10">
    <property type="entry name" value="Rhodopsin 7-helix transmembrane proteins"/>
    <property type="match status" value="1"/>
</dbReference>
<evidence type="ECO:0000256" key="5">
    <source>
        <dbReference type="SAM" id="Phobius"/>
    </source>
</evidence>
<accession>A0AAD8BIL5</accession>
<evidence type="ECO:0000313" key="7">
    <source>
        <dbReference type="EMBL" id="KAK0054638.1"/>
    </source>
</evidence>
<keyword evidence="3 5" id="KW-1133">Transmembrane helix</keyword>
<evidence type="ECO:0000256" key="3">
    <source>
        <dbReference type="ARBA" id="ARBA00022989"/>
    </source>
</evidence>
<keyword evidence="2 5" id="KW-0812">Transmembrane</keyword>
<dbReference type="GO" id="GO:0007188">
    <property type="term" value="P:adenylate cyclase-modulating G protein-coupled receptor signaling pathway"/>
    <property type="evidence" value="ECO:0007669"/>
    <property type="project" value="TreeGrafter"/>
</dbReference>
<feature type="non-terminal residue" evidence="7">
    <location>
        <position position="1"/>
    </location>
</feature>
<evidence type="ECO:0000256" key="4">
    <source>
        <dbReference type="ARBA" id="ARBA00023136"/>
    </source>
</evidence>
<dbReference type="PROSITE" id="PS50261">
    <property type="entry name" value="G_PROTEIN_RECEP_F2_4"/>
    <property type="match status" value="1"/>
</dbReference>
<dbReference type="Proteomes" id="UP001233172">
    <property type="component" value="Unassembled WGS sequence"/>
</dbReference>
<reference evidence="7" key="2">
    <citation type="submission" date="2023-04" db="EMBL/GenBank/DDBJ databases">
        <authorList>
            <person name="Bu L."/>
            <person name="Lu L."/>
            <person name="Laidemitt M.R."/>
            <person name="Zhang S.M."/>
            <person name="Mutuku M."/>
            <person name="Mkoji G."/>
            <person name="Steinauer M."/>
            <person name="Loker E.S."/>
        </authorList>
    </citation>
    <scope>NUCLEOTIDE SEQUENCE</scope>
    <source>
        <strain evidence="7">KasaAsao</strain>
        <tissue evidence="7">Whole Snail</tissue>
    </source>
</reference>
<keyword evidence="7" id="KW-0675">Receptor</keyword>
<feature type="transmembrane region" description="Helical" evidence="5">
    <location>
        <begin position="200"/>
        <end position="220"/>
    </location>
</feature>
<dbReference type="Pfam" id="PF00002">
    <property type="entry name" value="7tm_2"/>
    <property type="match status" value="1"/>
</dbReference>
<dbReference type="GO" id="GO:0008528">
    <property type="term" value="F:G protein-coupled peptide receptor activity"/>
    <property type="evidence" value="ECO:0007669"/>
    <property type="project" value="TreeGrafter"/>
</dbReference>
<dbReference type="EMBL" id="JASAOG010000076">
    <property type="protein sequence ID" value="KAK0054638.1"/>
    <property type="molecule type" value="Genomic_DNA"/>
</dbReference>
<dbReference type="PRINTS" id="PR00249">
    <property type="entry name" value="GPCRSECRETIN"/>
</dbReference>
<name>A0AAD8BIL5_BIOPF</name>
<organism evidence="7 8">
    <name type="scientific">Biomphalaria pfeifferi</name>
    <name type="common">Bloodfluke planorb</name>
    <name type="synonym">Freshwater snail</name>
    <dbReference type="NCBI Taxonomy" id="112525"/>
    <lineage>
        <taxon>Eukaryota</taxon>
        <taxon>Metazoa</taxon>
        <taxon>Spiralia</taxon>
        <taxon>Lophotrochozoa</taxon>
        <taxon>Mollusca</taxon>
        <taxon>Gastropoda</taxon>
        <taxon>Heterobranchia</taxon>
        <taxon>Euthyneura</taxon>
        <taxon>Panpulmonata</taxon>
        <taxon>Hygrophila</taxon>
        <taxon>Lymnaeoidea</taxon>
        <taxon>Planorbidae</taxon>
        <taxon>Biomphalaria</taxon>
    </lineage>
</organism>
<evidence type="ECO:0000259" key="6">
    <source>
        <dbReference type="PROSITE" id="PS50261"/>
    </source>
</evidence>
<sequence>MLYRLRTNTRHDGVDSVSSTRNFGRDCFLAIGLILALDNTNAYKLTTIMLDGNSTFWNCTSPAGATANYQLYNGTLCWTQNITLSDIWDTNLTQVECCAGSSYLQSDNSLLRLAMNGAITHILLSLVSTVVVTVTFILLKKFRTGQTSRLVIHKNLLLAFFMYAVIVAVTLLVPVIIVVILRTRDSQKWVACITYSSMNFSLLSMFNWMLLEGIYLHMVVMKPLRDENIPKYFIYLAGWGPPTVCIMCWCIVQTLETDDCYRWNDETLWRIILVKGPVILIMLVNLLILLNLIRIVILKLCRDSISECQRLWQTIKATVVLTFLLGVINIVQMIPGNDKGLTLLSIVLSMTTYIQVLFVSIYILFSSGVIKAIRRRWVQYKDCRSINNSRARVPLAQARLTAFVCPL</sequence>
<evidence type="ECO:0000256" key="2">
    <source>
        <dbReference type="ARBA" id="ARBA00022692"/>
    </source>
</evidence>
<dbReference type="AlphaFoldDB" id="A0AAD8BIL5"/>
<gene>
    <name evidence="7" type="ORF">Bpfe_015983</name>
</gene>
<keyword evidence="4 5" id="KW-0472">Membrane</keyword>
<comment type="caution">
    <text evidence="7">The sequence shown here is derived from an EMBL/GenBank/DDBJ whole genome shotgun (WGS) entry which is preliminary data.</text>
</comment>
<reference evidence="7" key="1">
    <citation type="journal article" date="2023" name="PLoS Negl. Trop. Dis.">
        <title>A genome sequence for Biomphalaria pfeifferi, the major vector snail for the human-infecting parasite Schistosoma mansoni.</title>
        <authorList>
            <person name="Bu L."/>
            <person name="Lu L."/>
            <person name="Laidemitt M.R."/>
            <person name="Zhang S.M."/>
            <person name="Mutuku M."/>
            <person name="Mkoji G."/>
            <person name="Steinauer M."/>
            <person name="Loker E.S."/>
        </authorList>
    </citation>
    <scope>NUCLEOTIDE SEQUENCE</scope>
    <source>
        <strain evidence="7">KasaAsao</strain>
    </source>
</reference>
<evidence type="ECO:0000256" key="1">
    <source>
        <dbReference type="ARBA" id="ARBA00004141"/>
    </source>
</evidence>
<protein>
    <submittedName>
        <fullName evidence="7">Corticotropin-releasing factor receptor 2</fullName>
    </submittedName>
</protein>
<feature type="domain" description="G-protein coupled receptors family 2 profile 2" evidence="6">
    <location>
        <begin position="114"/>
        <end position="367"/>
    </location>
</feature>
<proteinExistence type="predicted"/>
<keyword evidence="8" id="KW-1185">Reference proteome</keyword>